<name>A0AAE0WWT9_9PEZI</name>
<dbReference type="Proteomes" id="UP001274830">
    <property type="component" value="Unassembled WGS sequence"/>
</dbReference>
<feature type="region of interest" description="Disordered" evidence="1">
    <location>
        <begin position="1"/>
        <end position="24"/>
    </location>
</feature>
<feature type="compositionally biased region" description="Low complexity" evidence="1">
    <location>
        <begin position="1"/>
        <end position="14"/>
    </location>
</feature>
<evidence type="ECO:0000313" key="3">
    <source>
        <dbReference type="Proteomes" id="UP001274830"/>
    </source>
</evidence>
<dbReference type="EMBL" id="JAUTXT010000002">
    <property type="protein sequence ID" value="KAK3679333.1"/>
    <property type="molecule type" value="Genomic_DNA"/>
</dbReference>
<sequence>MAQDVARQVQVQQNRAHETSGNERGIGLAVGWLVAAVGVPQASGRHGGPSAKALGKQAMREGEAGPSEPRAAKARGGSVLPASTKTRPALNLEGEAGQGNERTAGNTTLPASSIEQNRAPRDEAEDAGNDGEEPDAGVTEAQTAAAEGEGEDEEGQIGQWAAEEYAMAAGAIARSGLLAKQDPPSDS</sequence>
<evidence type="ECO:0000313" key="2">
    <source>
        <dbReference type="EMBL" id="KAK3679333.1"/>
    </source>
</evidence>
<accession>A0AAE0WWT9</accession>
<feature type="compositionally biased region" description="Polar residues" evidence="1">
    <location>
        <begin position="100"/>
        <end position="116"/>
    </location>
</feature>
<evidence type="ECO:0000256" key="1">
    <source>
        <dbReference type="SAM" id="MobiDB-lite"/>
    </source>
</evidence>
<protein>
    <submittedName>
        <fullName evidence="2">Uncharacterized protein</fullName>
    </submittedName>
</protein>
<dbReference type="AlphaFoldDB" id="A0AAE0WWT9"/>
<reference evidence="2" key="1">
    <citation type="submission" date="2023-07" db="EMBL/GenBank/DDBJ databases">
        <title>Black Yeasts Isolated from many extreme environments.</title>
        <authorList>
            <person name="Coleine C."/>
            <person name="Stajich J.E."/>
            <person name="Selbmann L."/>
        </authorList>
    </citation>
    <scope>NUCLEOTIDE SEQUENCE</scope>
    <source>
        <strain evidence="2">CCFEE 5485</strain>
    </source>
</reference>
<feature type="compositionally biased region" description="Low complexity" evidence="1">
    <location>
        <begin position="136"/>
        <end position="147"/>
    </location>
</feature>
<feature type="region of interest" description="Disordered" evidence="1">
    <location>
        <begin position="40"/>
        <end position="162"/>
    </location>
</feature>
<gene>
    <name evidence="2" type="ORF">LTR78_000894</name>
</gene>
<feature type="compositionally biased region" description="Acidic residues" evidence="1">
    <location>
        <begin position="123"/>
        <end position="135"/>
    </location>
</feature>
<proteinExistence type="predicted"/>
<keyword evidence="3" id="KW-1185">Reference proteome</keyword>
<comment type="caution">
    <text evidence="2">The sequence shown here is derived from an EMBL/GenBank/DDBJ whole genome shotgun (WGS) entry which is preliminary data.</text>
</comment>
<organism evidence="2 3">
    <name type="scientific">Recurvomyces mirabilis</name>
    <dbReference type="NCBI Taxonomy" id="574656"/>
    <lineage>
        <taxon>Eukaryota</taxon>
        <taxon>Fungi</taxon>
        <taxon>Dikarya</taxon>
        <taxon>Ascomycota</taxon>
        <taxon>Pezizomycotina</taxon>
        <taxon>Dothideomycetes</taxon>
        <taxon>Dothideomycetidae</taxon>
        <taxon>Mycosphaerellales</taxon>
        <taxon>Teratosphaeriaceae</taxon>
        <taxon>Recurvomyces</taxon>
    </lineage>
</organism>